<dbReference type="Pfam" id="PF05016">
    <property type="entry name" value="ParE_toxin"/>
    <property type="match status" value="1"/>
</dbReference>
<evidence type="ECO:0000256" key="1">
    <source>
        <dbReference type="ARBA" id="ARBA00022649"/>
    </source>
</evidence>
<dbReference type="OrthoDB" id="595476at2"/>
<dbReference type="AlphaFoldDB" id="A0A4Q5LKQ9"/>
<protein>
    <submittedName>
        <fullName evidence="2">Type II toxin-antitoxin system RelE/ParE family toxin</fullName>
    </submittedName>
</protein>
<evidence type="ECO:0000313" key="3">
    <source>
        <dbReference type="Proteomes" id="UP000293331"/>
    </source>
</evidence>
<comment type="caution">
    <text evidence="2">The sequence shown here is derived from an EMBL/GenBank/DDBJ whole genome shotgun (WGS) entry which is preliminary data.</text>
</comment>
<accession>A0A4Q5LKQ9</accession>
<organism evidence="2 3">
    <name type="scientific">Mucilaginibacter terrigena</name>
    <dbReference type="NCBI Taxonomy" id="2492395"/>
    <lineage>
        <taxon>Bacteria</taxon>
        <taxon>Pseudomonadati</taxon>
        <taxon>Bacteroidota</taxon>
        <taxon>Sphingobacteriia</taxon>
        <taxon>Sphingobacteriales</taxon>
        <taxon>Sphingobacteriaceae</taxon>
        <taxon>Mucilaginibacter</taxon>
    </lineage>
</organism>
<evidence type="ECO:0000313" key="2">
    <source>
        <dbReference type="EMBL" id="RYU90196.1"/>
    </source>
</evidence>
<gene>
    <name evidence="2" type="ORF">EWM62_11700</name>
</gene>
<dbReference type="InterPro" id="IPR007712">
    <property type="entry name" value="RelE/ParE_toxin"/>
</dbReference>
<sequence length="113" mass="13500">MKGKIYKGLVLYFIQFDPKADTEYQEAYAWYEEQLQGLGERFEFSVEQKLVSVLAAPLLYPIKKYDIRECKINGFPYLIIYKFYPLKNLILIISIFHTSRNPRKKLPNLRKRS</sequence>
<dbReference type="Proteomes" id="UP000293331">
    <property type="component" value="Unassembled WGS sequence"/>
</dbReference>
<dbReference type="InterPro" id="IPR035093">
    <property type="entry name" value="RelE/ParE_toxin_dom_sf"/>
</dbReference>
<name>A0A4Q5LKQ9_9SPHI</name>
<keyword evidence="3" id="KW-1185">Reference proteome</keyword>
<proteinExistence type="predicted"/>
<keyword evidence="1" id="KW-1277">Toxin-antitoxin system</keyword>
<reference evidence="2 3" key="1">
    <citation type="submission" date="2019-02" db="EMBL/GenBank/DDBJ databases">
        <title>Bacterial novel species Mucilaginibacter sp. 17JY9-4 isolated from soil.</title>
        <authorList>
            <person name="Jung H.-Y."/>
        </authorList>
    </citation>
    <scope>NUCLEOTIDE SEQUENCE [LARGE SCALE GENOMIC DNA]</scope>
    <source>
        <strain evidence="2 3">17JY9-4</strain>
    </source>
</reference>
<dbReference type="EMBL" id="SEWG01000004">
    <property type="protein sequence ID" value="RYU90196.1"/>
    <property type="molecule type" value="Genomic_DNA"/>
</dbReference>
<dbReference type="Gene3D" id="3.30.2310.20">
    <property type="entry name" value="RelE-like"/>
    <property type="match status" value="1"/>
</dbReference>